<dbReference type="EMBL" id="VSRR010132064">
    <property type="protein sequence ID" value="MPD02578.1"/>
    <property type="molecule type" value="Genomic_DNA"/>
</dbReference>
<dbReference type="Proteomes" id="UP000324222">
    <property type="component" value="Unassembled WGS sequence"/>
</dbReference>
<name>A0A5B7KBF5_PORTR</name>
<reference evidence="1 2" key="1">
    <citation type="submission" date="2019-05" db="EMBL/GenBank/DDBJ databases">
        <title>Another draft genome of Portunus trituberculatus and its Hox gene families provides insights of decapod evolution.</title>
        <authorList>
            <person name="Jeong J.-H."/>
            <person name="Song I."/>
            <person name="Kim S."/>
            <person name="Choi T."/>
            <person name="Kim D."/>
            <person name="Ryu S."/>
            <person name="Kim W."/>
        </authorList>
    </citation>
    <scope>NUCLEOTIDE SEQUENCE [LARGE SCALE GENOMIC DNA]</scope>
    <source>
        <tissue evidence="1">Muscle</tissue>
    </source>
</reference>
<evidence type="ECO:0000313" key="2">
    <source>
        <dbReference type="Proteomes" id="UP000324222"/>
    </source>
</evidence>
<proteinExistence type="predicted"/>
<sequence length="60" mass="6429">MNVVRIARVTQNLLHHRDLWPSTLTAPRDPSLKFPSCHVVLPVILNTTGDSVALGAASAA</sequence>
<comment type="caution">
    <text evidence="1">The sequence shown here is derived from an EMBL/GenBank/DDBJ whole genome shotgun (WGS) entry which is preliminary data.</text>
</comment>
<keyword evidence="2" id="KW-1185">Reference proteome</keyword>
<gene>
    <name evidence="1" type="ORF">E2C01_098169</name>
</gene>
<evidence type="ECO:0000313" key="1">
    <source>
        <dbReference type="EMBL" id="MPD02578.1"/>
    </source>
</evidence>
<organism evidence="1 2">
    <name type="scientific">Portunus trituberculatus</name>
    <name type="common">Swimming crab</name>
    <name type="synonym">Neptunus trituberculatus</name>
    <dbReference type="NCBI Taxonomy" id="210409"/>
    <lineage>
        <taxon>Eukaryota</taxon>
        <taxon>Metazoa</taxon>
        <taxon>Ecdysozoa</taxon>
        <taxon>Arthropoda</taxon>
        <taxon>Crustacea</taxon>
        <taxon>Multicrustacea</taxon>
        <taxon>Malacostraca</taxon>
        <taxon>Eumalacostraca</taxon>
        <taxon>Eucarida</taxon>
        <taxon>Decapoda</taxon>
        <taxon>Pleocyemata</taxon>
        <taxon>Brachyura</taxon>
        <taxon>Eubrachyura</taxon>
        <taxon>Portunoidea</taxon>
        <taxon>Portunidae</taxon>
        <taxon>Portuninae</taxon>
        <taxon>Portunus</taxon>
    </lineage>
</organism>
<dbReference type="AlphaFoldDB" id="A0A5B7KBF5"/>
<accession>A0A5B7KBF5</accession>
<protein>
    <submittedName>
        <fullName evidence="1">Uncharacterized protein</fullName>
    </submittedName>
</protein>